<keyword evidence="1" id="KW-0812">Transmembrane</keyword>
<dbReference type="GeneID" id="65115418"/>
<keyword evidence="1" id="KW-0472">Membrane</keyword>
<feature type="transmembrane region" description="Helical" evidence="1">
    <location>
        <begin position="49"/>
        <end position="69"/>
    </location>
</feature>
<sequence length="70" mass="7842">MTTLTRMRIMGSILVITAYFIILHVNILTGVVINFIADLISIPFFVKTKAWDVVIMLGFLLTISLSKLLS</sequence>
<feature type="transmembrane region" description="Helical" evidence="1">
    <location>
        <begin position="12"/>
        <end position="37"/>
    </location>
</feature>
<proteinExistence type="predicted"/>
<dbReference type="KEGG" id="vg:65115418"/>
<reference evidence="2" key="1">
    <citation type="submission" date="2018-07" db="EMBL/GenBank/DDBJ databases">
        <title>Complete genome sequence of the cyanophage S-PRM1 isolated from Singapore coastal waters.</title>
        <authorList>
            <person name="Chenard C."/>
            <person name="Kolundzija S."/>
            <person name="Lauro F.M."/>
        </authorList>
    </citation>
    <scope>NUCLEOTIDE SEQUENCE [LARGE SCALE GENOMIC DNA]</scope>
</reference>
<dbReference type="RefSeq" id="YP_010097751.1">
    <property type="nucleotide sequence ID" value="NC_055761.1"/>
</dbReference>
<keyword evidence="3" id="KW-1185">Reference proteome</keyword>
<dbReference type="EMBL" id="MH629685">
    <property type="protein sequence ID" value="AXN58506.1"/>
    <property type="molecule type" value="Genomic_DNA"/>
</dbReference>
<evidence type="ECO:0000313" key="2">
    <source>
        <dbReference type="EMBL" id="AXN58506.1"/>
    </source>
</evidence>
<dbReference type="Proteomes" id="UP000259950">
    <property type="component" value="Segment"/>
</dbReference>
<protein>
    <submittedName>
        <fullName evidence="2">Uncharacterized protein</fullName>
    </submittedName>
</protein>
<organism evidence="2">
    <name type="scientific">Synechococcus virus S-PRM1</name>
    <dbReference type="NCBI Taxonomy" id="2100130"/>
    <lineage>
        <taxon>Viruses</taxon>
        <taxon>Duplodnaviria</taxon>
        <taxon>Heunggongvirae</taxon>
        <taxon>Uroviricota</taxon>
        <taxon>Caudoviricetes</taxon>
        <taxon>Pantevenvirales</taxon>
        <taxon>Kyanoviridae</taxon>
        <taxon>Makelovirus</taxon>
        <taxon>Makelovirus prm1</taxon>
    </lineage>
</organism>
<accession>A0A346FKK1</accession>
<evidence type="ECO:0000313" key="3">
    <source>
        <dbReference type="Proteomes" id="UP000259950"/>
    </source>
</evidence>
<keyword evidence="1" id="KW-1133">Transmembrane helix</keyword>
<evidence type="ECO:0000256" key="1">
    <source>
        <dbReference type="SAM" id="Phobius"/>
    </source>
</evidence>
<name>A0A346FKK1_9CAUD</name>